<keyword evidence="6 12" id="KW-0479">Metal-binding</keyword>
<evidence type="ECO:0000256" key="5">
    <source>
        <dbReference type="ARBA" id="ARBA00022694"/>
    </source>
</evidence>
<keyword evidence="2 12" id="KW-0489">Methyltransferase</keyword>
<keyword evidence="5 12" id="KW-0819">tRNA processing</keyword>
<feature type="domain" description="CHHC U11-48K-type" evidence="13">
    <location>
        <begin position="38"/>
        <end position="65"/>
    </location>
</feature>
<keyword evidence="3 12" id="KW-0808">Transferase</keyword>
<dbReference type="PANTHER" id="PTHR12998:SF0">
    <property type="entry name" value="TRNA:M(4)X MODIFICATION ENZYME TRM13 HOMOLOG"/>
    <property type="match status" value="1"/>
</dbReference>
<evidence type="ECO:0000256" key="1">
    <source>
        <dbReference type="ARBA" id="ARBA00005265"/>
    </source>
</evidence>
<evidence type="ECO:0000256" key="2">
    <source>
        <dbReference type="ARBA" id="ARBA00022603"/>
    </source>
</evidence>
<keyword evidence="7 12" id="KW-0863">Zinc-finger</keyword>
<dbReference type="GO" id="GO:0106050">
    <property type="term" value="F:tRNA 2'-O-methyltransferase activity"/>
    <property type="evidence" value="ECO:0007669"/>
    <property type="project" value="UniProtKB-UniRule"/>
</dbReference>
<protein>
    <recommendedName>
        <fullName evidence="12">tRNA:m(4)X modification enzyme TRM13</fullName>
        <ecNumber evidence="12">2.1.1.225</ecNumber>
    </recommendedName>
</protein>
<comment type="catalytic activity">
    <reaction evidence="10 12">
        <text>cytidine(4) in tRNA(Gly)(GCC) + S-adenosyl-L-methionine = 2'-O-methylcytidine(4) in tRNA(Gly)(GCC) + S-adenosyl-L-homocysteine + H(+)</text>
        <dbReference type="Rhea" id="RHEA:43192"/>
        <dbReference type="Rhea" id="RHEA-COMP:10399"/>
        <dbReference type="Rhea" id="RHEA-COMP:10400"/>
        <dbReference type="ChEBI" id="CHEBI:15378"/>
        <dbReference type="ChEBI" id="CHEBI:57856"/>
        <dbReference type="ChEBI" id="CHEBI:59789"/>
        <dbReference type="ChEBI" id="CHEBI:74495"/>
        <dbReference type="ChEBI" id="CHEBI:82748"/>
        <dbReference type="EC" id="2.1.1.225"/>
    </reaction>
</comment>
<dbReference type="EMBL" id="JACGWL010000002">
    <property type="protein sequence ID" value="KAK4406890.1"/>
    <property type="molecule type" value="Genomic_DNA"/>
</dbReference>
<comment type="caution">
    <text evidence="14">The sequence shown here is derived from an EMBL/GenBank/DDBJ whole genome shotgun (WGS) entry which is preliminary data.</text>
</comment>
<keyword evidence="4 12" id="KW-0949">S-adenosyl-L-methionine</keyword>
<evidence type="ECO:0000256" key="10">
    <source>
        <dbReference type="ARBA" id="ARBA00048635"/>
    </source>
</evidence>
<dbReference type="SUPFAM" id="SSF53335">
    <property type="entry name" value="S-adenosyl-L-methionine-dependent methyltransferases"/>
    <property type="match status" value="1"/>
</dbReference>
<evidence type="ECO:0000313" key="14">
    <source>
        <dbReference type="EMBL" id="KAK4406890.1"/>
    </source>
</evidence>
<evidence type="ECO:0000259" key="13">
    <source>
        <dbReference type="PROSITE" id="PS51800"/>
    </source>
</evidence>
<organism evidence="14 15">
    <name type="scientific">Sesamum angolense</name>
    <dbReference type="NCBI Taxonomy" id="2727404"/>
    <lineage>
        <taxon>Eukaryota</taxon>
        <taxon>Viridiplantae</taxon>
        <taxon>Streptophyta</taxon>
        <taxon>Embryophyta</taxon>
        <taxon>Tracheophyta</taxon>
        <taxon>Spermatophyta</taxon>
        <taxon>Magnoliopsida</taxon>
        <taxon>eudicotyledons</taxon>
        <taxon>Gunneridae</taxon>
        <taxon>Pentapetalae</taxon>
        <taxon>asterids</taxon>
        <taxon>lamiids</taxon>
        <taxon>Lamiales</taxon>
        <taxon>Pedaliaceae</taxon>
        <taxon>Sesamum</taxon>
    </lineage>
</organism>
<comment type="function">
    <text evidence="12">tRNA methylase which 2'-O-methylates cytidine(4) in tRNA(Pro) and tRNA(Gly)(GCC), and adenosine(4) in tRNA(His).</text>
</comment>
<name>A0AAE1X7Z5_9LAMI</name>
<dbReference type="InterPro" id="IPR022776">
    <property type="entry name" value="TRM13/UPF0224_CHHC_Znf_dom"/>
</dbReference>
<dbReference type="InterPro" id="IPR029063">
    <property type="entry name" value="SAM-dependent_MTases_sf"/>
</dbReference>
<sequence length="474" mass="53390">MASHCKFWLPKKKRFCANSPLFDSPFCGNHTQRSDALWIPCPIDPSHSVLEENLQSHLNRCPLLKQAQSLSSQPFYQKGINAGREYEEEEGEEMDVVPKDSIFTSEMKRTAIYAMSAPKFLGLIAKIKSVHAAICNNIPESFRIPEACSIWTNREVDKKLPYQEKHVLQQASILGNLEEFGVLRKASLISNATTEQCDSNRESERDADVSAVVEFGAGRGYLTQMLADCYGIKKVLLVERKSYKLKILLLFVLCLGKCMNDKRPRLHVRKKLPSYLNVTQQFEDLNLNAVESLQGVGYMAIGKHLCGPATDVTLRCCIRQRSNENTDAQSHASCDLRGLAIATCCHHLCQWKNYINKRYISELGFTKEDFNAISWFTSWAVDADHGSEFSVTDCSAQLEIMNEKKEVWAESELCGVGDIVRSMQGIDRAVLGYMCKDIIDVGRVMWVKAQGLTSELVKYVPSSISPENHLLVAR</sequence>
<dbReference type="GO" id="GO:0008270">
    <property type="term" value="F:zinc ion binding"/>
    <property type="evidence" value="ECO:0007669"/>
    <property type="project" value="UniProtKB-KW"/>
</dbReference>
<accession>A0AAE1X7Z5</accession>
<dbReference type="Pfam" id="PF11722">
    <property type="entry name" value="zf-TRM13_CCCH"/>
    <property type="match status" value="1"/>
</dbReference>
<comment type="catalytic activity">
    <reaction evidence="11 12">
        <text>adenosine(4) in tRNA(His) + S-adenosyl-L-methionine = 2'-O-methyladenosine(4) in tRNA(His) + S-adenosyl-L-homocysteine + H(+)</text>
        <dbReference type="Rhea" id="RHEA:43196"/>
        <dbReference type="Rhea" id="RHEA-COMP:10401"/>
        <dbReference type="Rhea" id="RHEA-COMP:10402"/>
        <dbReference type="ChEBI" id="CHEBI:15378"/>
        <dbReference type="ChEBI" id="CHEBI:57856"/>
        <dbReference type="ChEBI" id="CHEBI:59789"/>
        <dbReference type="ChEBI" id="CHEBI:74411"/>
        <dbReference type="ChEBI" id="CHEBI:74477"/>
        <dbReference type="EC" id="2.1.1.225"/>
    </reaction>
</comment>
<dbReference type="PANTHER" id="PTHR12998">
    <property type="entry name" value="TRNA:M(4)X MODIFICATION ENZYME TRM13 HOMOLOG"/>
    <property type="match status" value="1"/>
</dbReference>
<evidence type="ECO:0000256" key="3">
    <source>
        <dbReference type="ARBA" id="ARBA00022679"/>
    </source>
</evidence>
<evidence type="ECO:0000256" key="7">
    <source>
        <dbReference type="ARBA" id="ARBA00022771"/>
    </source>
</evidence>
<dbReference type="Proteomes" id="UP001289374">
    <property type="component" value="Unassembled WGS sequence"/>
</dbReference>
<dbReference type="AlphaFoldDB" id="A0AAE1X7Z5"/>
<evidence type="ECO:0000256" key="11">
    <source>
        <dbReference type="ARBA" id="ARBA00049393"/>
    </source>
</evidence>
<evidence type="ECO:0000256" key="4">
    <source>
        <dbReference type="ARBA" id="ARBA00022691"/>
    </source>
</evidence>
<evidence type="ECO:0000256" key="9">
    <source>
        <dbReference type="ARBA" id="ARBA00048165"/>
    </source>
</evidence>
<dbReference type="EC" id="2.1.1.225" evidence="12"/>
<dbReference type="GO" id="GO:0030488">
    <property type="term" value="P:tRNA methylation"/>
    <property type="evidence" value="ECO:0007669"/>
    <property type="project" value="InterPro"/>
</dbReference>
<dbReference type="InterPro" id="IPR039044">
    <property type="entry name" value="Trm13"/>
</dbReference>
<reference evidence="14" key="2">
    <citation type="journal article" date="2024" name="Plant">
        <title>Genomic evolution and insights into agronomic trait innovations of Sesamum species.</title>
        <authorList>
            <person name="Miao H."/>
            <person name="Wang L."/>
            <person name="Qu L."/>
            <person name="Liu H."/>
            <person name="Sun Y."/>
            <person name="Le M."/>
            <person name="Wang Q."/>
            <person name="Wei S."/>
            <person name="Zheng Y."/>
            <person name="Lin W."/>
            <person name="Duan Y."/>
            <person name="Cao H."/>
            <person name="Xiong S."/>
            <person name="Wang X."/>
            <person name="Wei L."/>
            <person name="Li C."/>
            <person name="Ma Q."/>
            <person name="Ju M."/>
            <person name="Zhao R."/>
            <person name="Li G."/>
            <person name="Mu C."/>
            <person name="Tian Q."/>
            <person name="Mei H."/>
            <person name="Zhang T."/>
            <person name="Gao T."/>
            <person name="Zhang H."/>
        </authorList>
    </citation>
    <scope>NUCLEOTIDE SEQUENCE</scope>
    <source>
        <strain evidence="14">K16</strain>
    </source>
</reference>
<evidence type="ECO:0000256" key="12">
    <source>
        <dbReference type="RuleBase" id="RU367103"/>
    </source>
</evidence>
<evidence type="ECO:0000256" key="6">
    <source>
        <dbReference type="ARBA" id="ARBA00022723"/>
    </source>
</evidence>
<gene>
    <name evidence="14" type="ORF">Sango_0270000</name>
</gene>
<evidence type="ECO:0000256" key="8">
    <source>
        <dbReference type="ARBA" id="ARBA00022833"/>
    </source>
</evidence>
<comment type="catalytic activity">
    <reaction evidence="9 12">
        <text>cytidine(4) in tRNA(Pro) + S-adenosyl-L-methionine = 2'-O-methylcytidine(4) in tRNA(Pro) + S-adenosyl-L-homocysteine + H(+)</text>
        <dbReference type="Rhea" id="RHEA:32767"/>
        <dbReference type="Rhea" id="RHEA-COMP:10397"/>
        <dbReference type="Rhea" id="RHEA-COMP:10398"/>
        <dbReference type="ChEBI" id="CHEBI:15378"/>
        <dbReference type="ChEBI" id="CHEBI:57856"/>
        <dbReference type="ChEBI" id="CHEBI:59789"/>
        <dbReference type="ChEBI" id="CHEBI:74495"/>
        <dbReference type="ChEBI" id="CHEBI:82748"/>
        <dbReference type="EC" id="2.1.1.225"/>
    </reaction>
</comment>
<proteinExistence type="inferred from homology"/>
<reference evidence="14" key="1">
    <citation type="submission" date="2020-06" db="EMBL/GenBank/DDBJ databases">
        <authorList>
            <person name="Li T."/>
            <person name="Hu X."/>
            <person name="Zhang T."/>
            <person name="Song X."/>
            <person name="Zhang H."/>
            <person name="Dai N."/>
            <person name="Sheng W."/>
            <person name="Hou X."/>
            <person name="Wei L."/>
        </authorList>
    </citation>
    <scope>NUCLEOTIDE SEQUENCE</scope>
    <source>
        <strain evidence="14">K16</strain>
        <tissue evidence="14">Leaf</tissue>
    </source>
</reference>
<keyword evidence="8 12" id="KW-0862">Zinc</keyword>
<dbReference type="Pfam" id="PF05253">
    <property type="entry name" value="zf-U11-48K"/>
    <property type="match status" value="1"/>
</dbReference>
<dbReference type="PROSITE" id="PS51800">
    <property type="entry name" value="ZF_CHHC_U11_48K"/>
    <property type="match status" value="1"/>
</dbReference>
<dbReference type="InterPro" id="IPR007871">
    <property type="entry name" value="Methyltransferase_TRM13"/>
</dbReference>
<keyword evidence="15" id="KW-1185">Reference proteome</keyword>
<dbReference type="InterPro" id="IPR021721">
    <property type="entry name" value="Znf_CCCH-type_TRM13"/>
</dbReference>
<dbReference type="Pfam" id="PF05206">
    <property type="entry name" value="TRM13"/>
    <property type="match status" value="1"/>
</dbReference>
<comment type="similarity">
    <text evidence="1 12">Belongs to the methyltransferase TRM13 family.</text>
</comment>
<evidence type="ECO:0000313" key="15">
    <source>
        <dbReference type="Proteomes" id="UP001289374"/>
    </source>
</evidence>